<dbReference type="NCBIfam" id="TIGR04256">
    <property type="entry name" value="GxxExxY"/>
    <property type="match status" value="1"/>
</dbReference>
<dbReference type="AlphaFoldDB" id="A0A2H0V2E5"/>
<comment type="caution">
    <text evidence="1">The sequence shown here is derived from an EMBL/GenBank/DDBJ whole genome shotgun (WGS) entry which is preliminary data.</text>
</comment>
<reference evidence="2" key="1">
    <citation type="submission" date="2017-09" db="EMBL/GenBank/DDBJ databases">
        <title>Depth-based differentiation of microbial function through sediment-hosted aquifers and enrichment of novel symbionts in the deep terrestrial subsurface.</title>
        <authorList>
            <person name="Probst A.J."/>
            <person name="Ladd B."/>
            <person name="Jarett J.K."/>
            <person name="Geller-Mcgrath D.E."/>
            <person name="Sieber C.M.K."/>
            <person name="Emerson J.B."/>
            <person name="Anantharaman K."/>
            <person name="Thomas B.C."/>
            <person name="Malmstrom R."/>
            <person name="Stieglmeier M."/>
            <person name="Klingl A."/>
            <person name="Woyke T."/>
            <person name="Ryan C.M."/>
            <person name="Banfield J.F."/>
        </authorList>
    </citation>
    <scope>NUCLEOTIDE SEQUENCE [LARGE SCALE GENOMIC DNA]</scope>
</reference>
<dbReference type="EMBL" id="PFAR01000024">
    <property type="protein sequence ID" value="PIR93232.1"/>
    <property type="molecule type" value="Genomic_DNA"/>
</dbReference>
<proteinExistence type="predicted"/>
<gene>
    <name evidence="1" type="ORF">COT99_02105</name>
</gene>
<evidence type="ECO:0000313" key="1">
    <source>
        <dbReference type="EMBL" id="PIR93232.1"/>
    </source>
</evidence>
<dbReference type="Pfam" id="PF13366">
    <property type="entry name" value="PDDEXK_3"/>
    <property type="match status" value="1"/>
</dbReference>
<name>A0A2H0V2E5_9BACT</name>
<dbReference type="Proteomes" id="UP000228626">
    <property type="component" value="Unassembled WGS sequence"/>
</dbReference>
<protein>
    <submittedName>
        <fullName evidence="1">GxxExxY protein</fullName>
    </submittedName>
</protein>
<organism evidence="1 2">
    <name type="scientific">Candidatus Falkowbacteria bacterium CG10_big_fil_rev_8_21_14_0_10_43_10</name>
    <dbReference type="NCBI Taxonomy" id="1974567"/>
    <lineage>
        <taxon>Bacteria</taxon>
        <taxon>Candidatus Falkowiibacteriota</taxon>
    </lineage>
</organism>
<accession>A0A2H0V2E5</accession>
<sequence>MLLYQKEGVEVIYPRLSYKIVGILFDVFNELGYGYQEKFYERATEKYLIKRNINYQKQKGHKVYINREFIGIYYLDFLIDDKIILELKKGNYFPKQNIDQVNAYLHATGLKLGILANFTSTGVKYKRLLNIK</sequence>
<dbReference type="InterPro" id="IPR026350">
    <property type="entry name" value="GxxExxY"/>
</dbReference>
<evidence type="ECO:0000313" key="2">
    <source>
        <dbReference type="Proteomes" id="UP000228626"/>
    </source>
</evidence>